<dbReference type="GO" id="GO:0035556">
    <property type="term" value="P:intracellular signal transduction"/>
    <property type="evidence" value="ECO:0007669"/>
    <property type="project" value="TreeGrafter"/>
</dbReference>
<reference evidence="13" key="1">
    <citation type="journal article" date="2013" name="Science">
        <title>Comparative analysis of bat genomes provides insight into the evolution of flight and immunity.</title>
        <authorList>
            <person name="Zhang G."/>
            <person name="Cowled C."/>
            <person name="Shi Z."/>
            <person name="Huang Z."/>
            <person name="Bishop-Lilly K.A."/>
            <person name="Fang X."/>
            <person name="Wynne J.W."/>
            <person name="Xiong Z."/>
            <person name="Baker M.L."/>
            <person name="Zhao W."/>
            <person name="Tachedjian M."/>
            <person name="Zhu Y."/>
            <person name="Zhou P."/>
            <person name="Jiang X."/>
            <person name="Ng J."/>
            <person name="Yang L."/>
            <person name="Wu L."/>
            <person name="Xiao J."/>
            <person name="Feng Y."/>
            <person name="Chen Y."/>
            <person name="Sun X."/>
            <person name="Zhang Y."/>
            <person name="Marsh G.A."/>
            <person name="Crameri G."/>
            <person name="Broder C.C."/>
            <person name="Frey K.G."/>
            <person name="Wang L.F."/>
            <person name="Wang J."/>
        </authorList>
    </citation>
    <scope>NUCLEOTIDE SEQUENCE [LARGE SCALE GENOMIC DNA]</scope>
</reference>
<evidence type="ECO:0000256" key="5">
    <source>
        <dbReference type="ARBA" id="ARBA00022777"/>
    </source>
</evidence>
<dbReference type="SMART" id="SM00220">
    <property type="entry name" value="S_TKc"/>
    <property type="match status" value="1"/>
</dbReference>
<dbReference type="PANTHER" id="PTHR24346:SF82">
    <property type="entry name" value="KP78A-RELATED"/>
    <property type="match status" value="1"/>
</dbReference>
<evidence type="ECO:0000256" key="4">
    <source>
        <dbReference type="ARBA" id="ARBA00022741"/>
    </source>
</evidence>
<keyword evidence="4" id="KW-0547">Nucleotide-binding</keyword>
<evidence type="ECO:0000313" key="12">
    <source>
        <dbReference type="EMBL" id="ELK33878.1"/>
    </source>
</evidence>
<dbReference type="GO" id="GO:0005737">
    <property type="term" value="C:cytoplasm"/>
    <property type="evidence" value="ECO:0007669"/>
    <property type="project" value="TreeGrafter"/>
</dbReference>
<sequence length="319" mass="36488">MEHVRGGDLREHLQTYGRMTEREARAAFRQLVSALHYCHHKGIAHRDLKPANILFDTNNFIKLADFGFAKEMKGQNLSTFCGTMYYLAPEIFKQDYDGCKADVWSLGVTLYKMVMGKVPFRGKNFVRQREKILAGKFKVPHFLGRQGQSFLNKLLTVDPNQRPTMEEVMEDPWLNMGQEEEPLRPYIEPPQEDLDPHVTEMMLDLGFKKDKIKQSVKQRTFNKVMGTYRILRVTQTKMPGRTIRVRPSLEARSIFSSQEVGESFHGKIEQPSNPLDCPGTKVTNPPPNLEETISNTRPADPIEFRTATLSSGQLAPTQS</sequence>
<keyword evidence="3" id="KW-0808">Transferase</keyword>
<dbReference type="GO" id="GO:0005524">
    <property type="term" value="F:ATP binding"/>
    <property type="evidence" value="ECO:0007669"/>
    <property type="project" value="UniProtKB-KW"/>
</dbReference>
<evidence type="ECO:0000256" key="6">
    <source>
        <dbReference type="ARBA" id="ARBA00022840"/>
    </source>
</evidence>
<name>L5M822_MYODS</name>
<keyword evidence="5 12" id="KW-0418">Kinase</keyword>
<feature type="domain" description="Protein kinase" evidence="11">
    <location>
        <begin position="1"/>
        <end position="174"/>
    </location>
</feature>
<evidence type="ECO:0000256" key="7">
    <source>
        <dbReference type="ARBA" id="ARBA00038181"/>
    </source>
</evidence>
<organism evidence="12 13">
    <name type="scientific">Myotis davidii</name>
    <name type="common">David's myotis</name>
    <dbReference type="NCBI Taxonomy" id="225400"/>
    <lineage>
        <taxon>Eukaryota</taxon>
        <taxon>Metazoa</taxon>
        <taxon>Chordata</taxon>
        <taxon>Craniata</taxon>
        <taxon>Vertebrata</taxon>
        <taxon>Euteleostomi</taxon>
        <taxon>Mammalia</taxon>
        <taxon>Eutheria</taxon>
        <taxon>Laurasiatheria</taxon>
        <taxon>Chiroptera</taxon>
        <taxon>Yangochiroptera</taxon>
        <taxon>Vespertilionidae</taxon>
        <taxon>Myotis</taxon>
    </lineage>
</organism>
<dbReference type="eggNOG" id="KOG0586">
    <property type="taxonomic scope" value="Eukaryota"/>
</dbReference>
<feature type="region of interest" description="Disordered" evidence="10">
    <location>
        <begin position="262"/>
        <end position="301"/>
    </location>
</feature>
<comment type="similarity">
    <text evidence="7">Belongs to the protein kinase superfamily. CAMK Ser/Thr protein kinase family. Smok subfamily.</text>
</comment>
<dbReference type="PANTHER" id="PTHR24346">
    <property type="entry name" value="MAP/MICROTUBULE AFFINITY-REGULATING KINASE"/>
    <property type="match status" value="1"/>
</dbReference>
<keyword evidence="6" id="KW-0067">ATP-binding</keyword>
<evidence type="ECO:0000313" key="13">
    <source>
        <dbReference type="Proteomes" id="UP000010556"/>
    </source>
</evidence>
<evidence type="ECO:0000256" key="8">
    <source>
        <dbReference type="ARBA" id="ARBA00047899"/>
    </source>
</evidence>
<proteinExistence type="inferred from homology"/>
<dbReference type="FunFam" id="1.10.510.10:FF:000002">
    <property type="entry name" value="Non-specific serine/threonine protein kinase"/>
    <property type="match status" value="1"/>
</dbReference>
<evidence type="ECO:0000256" key="9">
    <source>
        <dbReference type="ARBA" id="ARBA00048679"/>
    </source>
</evidence>
<gene>
    <name evidence="12" type="ORF">MDA_GLEAN10000318</name>
</gene>
<dbReference type="Gene3D" id="1.10.510.10">
    <property type="entry name" value="Transferase(Phosphotransferase) domain 1"/>
    <property type="match status" value="1"/>
</dbReference>
<dbReference type="EC" id="2.7.11.1" evidence="1"/>
<dbReference type="Pfam" id="PF00069">
    <property type="entry name" value="Pkinase"/>
    <property type="match status" value="1"/>
</dbReference>
<dbReference type="AlphaFoldDB" id="L5M822"/>
<dbReference type="InterPro" id="IPR008271">
    <property type="entry name" value="Ser/Thr_kinase_AS"/>
</dbReference>
<protein>
    <recommendedName>
        <fullName evidence="1">non-specific serine/threonine protein kinase</fullName>
        <ecNumber evidence="1">2.7.11.1</ecNumber>
    </recommendedName>
</protein>
<keyword evidence="2" id="KW-0723">Serine/threonine-protein kinase</keyword>
<dbReference type="Gene3D" id="1.10.8.10">
    <property type="entry name" value="DNA helicase RuvA subunit, C-terminal domain"/>
    <property type="match status" value="1"/>
</dbReference>
<dbReference type="InterPro" id="IPR000719">
    <property type="entry name" value="Prot_kinase_dom"/>
</dbReference>
<dbReference type="SUPFAM" id="SSF56112">
    <property type="entry name" value="Protein kinase-like (PK-like)"/>
    <property type="match status" value="1"/>
</dbReference>
<evidence type="ECO:0000256" key="10">
    <source>
        <dbReference type="SAM" id="MobiDB-lite"/>
    </source>
</evidence>
<dbReference type="EMBL" id="KB103621">
    <property type="protein sequence ID" value="ELK33878.1"/>
    <property type="molecule type" value="Genomic_DNA"/>
</dbReference>
<dbReference type="InterPro" id="IPR011009">
    <property type="entry name" value="Kinase-like_dom_sf"/>
</dbReference>
<accession>L5M822</accession>
<keyword evidence="13" id="KW-1185">Reference proteome</keyword>
<dbReference type="PROSITE" id="PS00108">
    <property type="entry name" value="PROTEIN_KINASE_ST"/>
    <property type="match status" value="1"/>
</dbReference>
<dbReference type="Proteomes" id="UP000010556">
    <property type="component" value="Unassembled WGS sequence"/>
</dbReference>
<evidence type="ECO:0000259" key="11">
    <source>
        <dbReference type="PROSITE" id="PS50011"/>
    </source>
</evidence>
<evidence type="ECO:0000256" key="1">
    <source>
        <dbReference type="ARBA" id="ARBA00012513"/>
    </source>
</evidence>
<comment type="catalytic activity">
    <reaction evidence="8">
        <text>L-threonyl-[protein] + ATP = O-phospho-L-threonyl-[protein] + ADP + H(+)</text>
        <dbReference type="Rhea" id="RHEA:46608"/>
        <dbReference type="Rhea" id="RHEA-COMP:11060"/>
        <dbReference type="Rhea" id="RHEA-COMP:11605"/>
        <dbReference type="ChEBI" id="CHEBI:15378"/>
        <dbReference type="ChEBI" id="CHEBI:30013"/>
        <dbReference type="ChEBI" id="CHEBI:30616"/>
        <dbReference type="ChEBI" id="CHEBI:61977"/>
        <dbReference type="ChEBI" id="CHEBI:456216"/>
        <dbReference type="EC" id="2.7.11.1"/>
    </reaction>
</comment>
<dbReference type="GO" id="GO:0004674">
    <property type="term" value="F:protein serine/threonine kinase activity"/>
    <property type="evidence" value="ECO:0007669"/>
    <property type="project" value="UniProtKB-KW"/>
</dbReference>
<comment type="catalytic activity">
    <reaction evidence="9">
        <text>L-seryl-[protein] + ATP = O-phospho-L-seryl-[protein] + ADP + H(+)</text>
        <dbReference type="Rhea" id="RHEA:17989"/>
        <dbReference type="Rhea" id="RHEA-COMP:9863"/>
        <dbReference type="Rhea" id="RHEA-COMP:11604"/>
        <dbReference type="ChEBI" id="CHEBI:15378"/>
        <dbReference type="ChEBI" id="CHEBI:29999"/>
        <dbReference type="ChEBI" id="CHEBI:30616"/>
        <dbReference type="ChEBI" id="CHEBI:83421"/>
        <dbReference type="ChEBI" id="CHEBI:456216"/>
        <dbReference type="EC" id="2.7.11.1"/>
    </reaction>
</comment>
<dbReference type="PROSITE" id="PS50011">
    <property type="entry name" value="PROTEIN_KINASE_DOM"/>
    <property type="match status" value="1"/>
</dbReference>
<evidence type="ECO:0000256" key="3">
    <source>
        <dbReference type="ARBA" id="ARBA00022679"/>
    </source>
</evidence>
<evidence type="ECO:0000256" key="2">
    <source>
        <dbReference type="ARBA" id="ARBA00022527"/>
    </source>
</evidence>